<dbReference type="Pfam" id="PF00001">
    <property type="entry name" value="7tm_1"/>
    <property type="match status" value="1"/>
</dbReference>
<dbReference type="SUPFAM" id="SSF81321">
    <property type="entry name" value="Family A G protein-coupled receptor-like"/>
    <property type="match status" value="1"/>
</dbReference>
<reference evidence="11" key="1">
    <citation type="submission" date="2020-04" db="EMBL/GenBank/DDBJ databases">
        <authorList>
            <person name="Alioto T."/>
            <person name="Alioto T."/>
            <person name="Gomez Garrido J."/>
        </authorList>
    </citation>
    <scope>NUCLEOTIDE SEQUENCE</scope>
    <source>
        <strain evidence="11">A484AB</strain>
    </source>
</reference>
<proteinExistence type="inferred from homology"/>
<dbReference type="OrthoDB" id="5989093at2759"/>
<keyword evidence="2" id="KW-1003">Cell membrane</keyword>
<protein>
    <submittedName>
        <fullName evidence="11">Histamine H2 receptor-like</fullName>
    </submittedName>
</protein>
<evidence type="ECO:0000256" key="1">
    <source>
        <dbReference type="ARBA" id="ARBA00004651"/>
    </source>
</evidence>
<comment type="caution">
    <text evidence="11">The sequence shown here is derived from an EMBL/GenBank/DDBJ whole genome shotgun (WGS) entry which is preliminary data.</text>
</comment>
<evidence type="ECO:0000313" key="11">
    <source>
        <dbReference type="EMBL" id="CAB3999287.1"/>
    </source>
</evidence>
<evidence type="ECO:0000256" key="8">
    <source>
        <dbReference type="ARBA" id="ARBA00023180"/>
    </source>
</evidence>
<gene>
    <name evidence="11" type="ORF">PACLA_8A001403</name>
</gene>
<dbReference type="InterPro" id="IPR017452">
    <property type="entry name" value="GPCR_Rhodpsn_7TM"/>
</dbReference>
<dbReference type="PROSITE" id="PS50262">
    <property type="entry name" value="G_PROTEIN_RECEP_F1_2"/>
    <property type="match status" value="1"/>
</dbReference>
<name>A0A6S7H8I1_PARCT</name>
<dbReference type="AlphaFoldDB" id="A0A6S7H8I1"/>
<dbReference type="GO" id="GO:0004930">
    <property type="term" value="F:G protein-coupled receptor activity"/>
    <property type="evidence" value="ECO:0007669"/>
    <property type="project" value="UniProtKB-KW"/>
</dbReference>
<keyword evidence="5 10" id="KW-0297">G-protein coupled receptor</keyword>
<evidence type="ECO:0000256" key="4">
    <source>
        <dbReference type="ARBA" id="ARBA00022989"/>
    </source>
</evidence>
<dbReference type="EMBL" id="CACRXK020003556">
    <property type="protein sequence ID" value="CAB3999287.1"/>
    <property type="molecule type" value="Genomic_DNA"/>
</dbReference>
<dbReference type="PRINTS" id="PR00237">
    <property type="entry name" value="GPCRRHODOPSN"/>
</dbReference>
<keyword evidence="9 10" id="KW-0807">Transducer</keyword>
<dbReference type="InterPro" id="IPR000276">
    <property type="entry name" value="GPCR_Rhodpsn"/>
</dbReference>
<comment type="subcellular location">
    <subcellularLocation>
        <location evidence="1">Cell membrane</location>
        <topology evidence="1">Multi-pass membrane protein</topology>
    </subcellularLocation>
</comment>
<dbReference type="PANTHER" id="PTHR24246">
    <property type="entry name" value="OLFACTORY RECEPTOR AND ADENOSINE RECEPTOR"/>
    <property type="match status" value="1"/>
</dbReference>
<comment type="similarity">
    <text evidence="10">Belongs to the G-protein coupled receptor 1 family.</text>
</comment>
<evidence type="ECO:0000256" key="5">
    <source>
        <dbReference type="ARBA" id="ARBA00023040"/>
    </source>
</evidence>
<evidence type="ECO:0000256" key="3">
    <source>
        <dbReference type="ARBA" id="ARBA00022692"/>
    </source>
</evidence>
<organism evidence="11 12">
    <name type="scientific">Paramuricea clavata</name>
    <name type="common">Red gorgonian</name>
    <name type="synonym">Violescent sea-whip</name>
    <dbReference type="NCBI Taxonomy" id="317549"/>
    <lineage>
        <taxon>Eukaryota</taxon>
        <taxon>Metazoa</taxon>
        <taxon>Cnidaria</taxon>
        <taxon>Anthozoa</taxon>
        <taxon>Octocorallia</taxon>
        <taxon>Malacalcyonacea</taxon>
        <taxon>Plexauridae</taxon>
        <taxon>Paramuricea</taxon>
    </lineage>
</organism>
<dbReference type="Proteomes" id="UP001152795">
    <property type="component" value="Unassembled WGS sequence"/>
</dbReference>
<dbReference type="GO" id="GO:0005886">
    <property type="term" value="C:plasma membrane"/>
    <property type="evidence" value="ECO:0007669"/>
    <property type="project" value="UniProtKB-SubCell"/>
</dbReference>
<evidence type="ECO:0000256" key="2">
    <source>
        <dbReference type="ARBA" id="ARBA00022475"/>
    </source>
</evidence>
<dbReference type="Gene3D" id="1.20.1070.10">
    <property type="entry name" value="Rhodopsin 7-helix transmembrane proteins"/>
    <property type="match status" value="1"/>
</dbReference>
<dbReference type="PANTHER" id="PTHR24246:SF27">
    <property type="entry name" value="ADENOSINE RECEPTOR, ISOFORM A"/>
    <property type="match status" value="1"/>
</dbReference>
<evidence type="ECO:0000256" key="9">
    <source>
        <dbReference type="ARBA" id="ARBA00023224"/>
    </source>
</evidence>
<evidence type="ECO:0000313" key="12">
    <source>
        <dbReference type="Proteomes" id="UP001152795"/>
    </source>
</evidence>
<evidence type="ECO:0000256" key="7">
    <source>
        <dbReference type="ARBA" id="ARBA00023170"/>
    </source>
</evidence>
<accession>A0A6S7H8I1</accession>
<keyword evidence="6" id="KW-0472">Membrane</keyword>
<keyword evidence="8" id="KW-0325">Glycoprotein</keyword>
<evidence type="ECO:0000256" key="10">
    <source>
        <dbReference type="RuleBase" id="RU000688"/>
    </source>
</evidence>
<keyword evidence="4" id="KW-1133">Transmembrane helix</keyword>
<sequence length="129" mass="14335">MPYFQGAFEKRCLTTGAPSLLAFFTLSLSILFLMTNIPGNLLVILAVLRDPYKNLRSPFNILMTNLSTADLIVGAIVCPLSIHFHLMEALRESISITEIRIFHLSYFIASTASVLSLASLAIERYVAIR</sequence>
<keyword evidence="3 10" id="KW-0812">Transmembrane</keyword>
<keyword evidence="7 10" id="KW-0675">Receptor</keyword>
<dbReference type="PROSITE" id="PS00237">
    <property type="entry name" value="G_PROTEIN_RECEP_F1_1"/>
    <property type="match status" value="1"/>
</dbReference>
<keyword evidence="12" id="KW-1185">Reference proteome</keyword>
<evidence type="ECO:0000256" key="6">
    <source>
        <dbReference type="ARBA" id="ARBA00023136"/>
    </source>
</evidence>